<keyword evidence="1" id="KW-0812">Transmembrane</keyword>
<proteinExistence type="predicted"/>
<comment type="caution">
    <text evidence="2">The sequence shown here is derived from an EMBL/GenBank/DDBJ whole genome shotgun (WGS) entry which is preliminary data.</text>
</comment>
<organism evidence="2 3">
    <name type="scientific">Kosmotoga arenicorallina S304</name>
    <dbReference type="NCBI Taxonomy" id="1453497"/>
    <lineage>
        <taxon>Bacteria</taxon>
        <taxon>Thermotogati</taxon>
        <taxon>Thermotogota</taxon>
        <taxon>Thermotogae</taxon>
        <taxon>Kosmotogales</taxon>
        <taxon>Kosmotogaceae</taxon>
        <taxon>Kosmotoga</taxon>
    </lineage>
</organism>
<accession>A0A176JYQ0</accession>
<evidence type="ECO:0000256" key="1">
    <source>
        <dbReference type="SAM" id="Phobius"/>
    </source>
</evidence>
<dbReference type="PATRIC" id="fig|1453497.3.peg.839"/>
<dbReference type="EMBL" id="JFHK01000021">
    <property type="protein sequence ID" value="OAA29009.1"/>
    <property type="molecule type" value="Genomic_DNA"/>
</dbReference>
<sequence length="60" mass="7270">MIFSENQPFKGWFFYEKPIIHLFSLIMHLNEISQLFVVSALKCVIICIYEHKSIYKRMMI</sequence>
<keyword evidence="3" id="KW-1185">Reference proteome</keyword>
<evidence type="ECO:0000313" key="3">
    <source>
        <dbReference type="Proteomes" id="UP000077339"/>
    </source>
</evidence>
<evidence type="ECO:0000313" key="2">
    <source>
        <dbReference type="EMBL" id="OAA29009.1"/>
    </source>
</evidence>
<dbReference type="Proteomes" id="UP000077339">
    <property type="component" value="Unassembled WGS sequence"/>
</dbReference>
<dbReference type="AlphaFoldDB" id="A0A176JYQ0"/>
<dbReference type="STRING" id="1453497.AT15_04220"/>
<keyword evidence="1" id="KW-1133">Transmembrane helix</keyword>
<feature type="transmembrane region" description="Helical" evidence="1">
    <location>
        <begin position="32"/>
        <end position="49"/>
    </location>
</feature>
<keyword evidence="1" id="KW-0472">Membrane</keyword>
<protein>
    <submittedName>
        <fullName evidence="2">Uncharacterized protein</fullName>
    </submittedName>
</protein>
<reference evidence="2 3" key="1">
    <citation type="submission" date="2014-02" db="EMBL/GenBank/DDBJ databases">
        <title>Kosmotoga genome sequencing.</title>
        <authorList>
            <person name="Pollo S.M."/>
            <person name="Charchuk R."/>
            <person name="Nesbo C.L."/>
        </authorList>
    </citation>
    <scope>NUCLEOTIDE SEQUENCE [LARGE SCALE GENOMIC DNA]</scope>
    <source>
        <strain evidence="2 3">S304</strain>
    </source>
</reference>
<name>A0A176JYQ0_9BACT</name>
<gene>
    <name evidence="2" type="ORF">AT15_04220</name>
</gene>